<name>A0AA39IRQ3_9BILA</name>
<protein>
    <submittedName>
        <fullName evidence="3">Uncharacterized protein</fullName>
    </submittedName>
</protein>
<dbReference type="Pfam" id="PF10853">
    <property type="entry name" value="DUF2650"/>
    <property type="match status" value="1"/>
</dbReference>
<keyword evidence="1" id="KW-0472">Membrane</keyword>
<feature type="transmembrane region" description="Helical" evidence="1">
    <location>
        <begin position="66"/>
        <end position="89"/>
    </location>
</feature>
<dbReference type="AlphaFoldDB" id="A0AA39IRQ3"/>
<keyword evidence="1" id="KW-0812">Transmembrane</keyword>
<dbReference type="InterPro" id="IPR022559">
    <property type="entry name" value="SUP-1-like"/>
</dbReference>
<gene>
    <name evidence="3" type="ORF">QR680_010923</name>
</gene>
<accession>A0AA39IRQ3</accession>
<reference evidence="3" key="1">
    <citation type="submission" date="2023-06" db="EMBL/GenBank/DDBJ databases">
        <title>Genomic analysis of the entomopathogenic nematode Steinernema hermaphroditum.</title>
        <authorList>
            <person name="Schwarz E.M."/>
            <person name="Heppert J.K."/>
            <person name="Baniya A."/>
            <person name="Schwartz H.T."/>
            <person name="Tan C.-H."/>
            <person name="Antoshechkin I."/>
            <person name="Sternberg P.W."/>
            <person name="Goodrich-Blair H."/>
            <person name="Dillman A.R."/>
        </authorList>
    </citation>
    <scope>NUCLEOTIDE SEQUENCE</scope>
    <source>
        <strain evidence="3">PS9179</strain>
        <tissue evidence="3">Whole animal</tissue>
    </source>
</reference>
<sequence>MRAFVLVALLVLASLESSHADTVFYTISQQQACAAEKSLYCPESNWFRFYSCSASNSECYYHMQPWALGFFAFLAISIIPSCVGAVCGYRRHQHRQDHCC</sequence>
<dbReference type="EMBL" id="JAUCMV010000001">
    <property type="protein sequence ID" value="KAK0428640.1"/>
    <property type="molecule type" value="Genomic_DNA"/>
</dbReference>
<evidence type="ECO:0000313" key="3">
    <source>
        <dbReference type="EMBL" id="KAK0428640.1"/>
    </source>
</evidence>
<keyword evidence="1" id="KW-1133">Transmembrane helix</keyword>
<evidence type="ECO:0000256" key="1">
    <source>
        <dbReference type="SAM" id="Phobius"/>
    </source>
</evidence>
<feature type="chain" id="PRO_5041416749" evidence="2">
    <location>
        <begin position="21"/>
        <end position="100"/>
    </location>
</feature>
<dbReference type="Proteomes" id="UP001175271">
    <property type="component" value="Unassembled WGS sequence"/>
</dbReference>
<keyword evidence="4" id="KW-1185">Reference proteome</keyword>
<organism evidence="3 4">
    <name type="scientific">Steinernema hermaphroditum</name>
    <dbReference type="NCBI Taxonomy" id="289476"/>
    <lineage>
        <taxon>Eukaryota</taxon>
        <taxon>Metazoa</taxon>
        <taxon>Ecdysozoa</taxon>
        <taxon>Nematoda</taxon>
        <taxon>Chromadorea</taxon>
        <taxon>Rhabditida</taxon>
        <taxon>Tylenchina</taxon>
        <taxon>Panagrolaimomorpha</taxon>
        <taxon>Strongyloidoidea</taxon>
        <taxon>Steinernematidae</taxon>
        <taxon>Steinernema</taxon>
    </lineage>
</organism>
<comment type="caution">
    <text evidence="3">The sequence shown here is derived from an EMBL/GenBank/DDBJ whole genome shotgun (WGS) entry which is preliminary data.</text>
</comment>
<proteinExistence type="predicted"/>
<evidence type="ECO:0000313" key="4">
    <source>
        <dbReference type="Proteomes" id="UP001175271"/>
    </source>
</evidence>
<evidence type="ECO:0000256" key="2">
    <source>
        <dbReference type="SAM" id="SignalP"/>
    </source>
</evidence>
<feature type="signal peptide" evidence="2">
    <location>
        <begin position="1"/>
        <end position="20"/>
    </location>
</feature>
<keyword evidence="2" id="KW-0732">Signal</keyword>